<feature type="region of interest" description="Disordered" evidence="9">
    <location>
        <begin position="262"/>
        <end position="354"/>
    </location>
</feature>
<dbReference type="InterPro" id="IPR007018">
    <property type="entry name" value="Mediator_Med6"/>
</dbReference>
<keyword evidence="8" id="KW-0010">Activator</keyword>
<gene>
    <name evidence="8" type="primary">MED6</name>
    <name evidence="10" type="ORF">BJ508DRAFT_364497</name>
</gene>
<dbReference type="GO" id="GO:0003712">
    <property type="term" value="F:transcription coregulator activity"/>
    <property type="evidence" value="ECO:0007669"/>
    <property type="project" value="InterPro"/>
</dbReference>
<keyword evidence="4 8" id="KW-0805">Transcription regulation</keyword>
<accession>A0A3N4HUB0</accession>
<reference evidence="10 11" key="1">
    <citation type="journal article" date="2018" name="Nat. Ecol. Evol.">
        <title>Pezizomycetes genomes reveal the molecular basis of ectomycorrhizal truffle lifestyle.</title>
        <authorList>
            <person name="Murat C."/>
            <person name="Payen T."/>
            <person name="Noel B."/>
            <person name="Kuo A."/>
            <person name="Morin E."/>
            <person name="Chen J."/>
            <person name="Kohler A."/>
            <person name="Krizsan K."/>
            <person name="Balestrini R."/>
            <person name="Da Silva C."/>
            <person name="Montanini B."/>
            <person name="Hainaut M."/>
            <person name="Levati E."/>
            <person name="Barry K.W."/>
            <person name="Belfiori B."/>
            <person name="Cichocki N."/>
            <person name="Clum A."/>
            <person name="Dockter R.B."/>
            <person name="Fauchery L."/>
            <person name="Guy J."/>
            <person name="Iotti M."/>
            <person name="Le Tacon F."/>
            <person name="Lindquist E.A."/>
            <person name="Lipzen A."/>
            <person name="Malagnac F."/>
            <person name="Mello A."/>
            <person name="Molinier V."/>
            <person name="Miyauchi S."/>
            <person name="Poulain J."/>
            <person name="Riccioni C."/>
            <person name="Rubini A."/>
            <person name="Sitrit Y."/>
            <person name="Splivallo R."/>
            <person name="Traeger S."/>
            <person name="Wang M."/>
            <person name="Zifcakova L."/>
            <person name="Wipf D."/>
            <person name="Zambonelli A."/>
            <person name="Paolocci F."/>
            <person name="Nowrousian M."/>
            <person name="Ottonello S."/>
            <person name="Baldrian P."/>
            <person name="Spatafora J.W."/>
            <person name="Henrissat B."/>
            <person name="Nagy L.G."/>
            <person name="Aury J.M."/>
            <person name="Wincker P."/>
            <person name="Grigoriev I.V."/>
            <person name="Bonfante P."/>
            <person name="Martin F.M."/>
        </authorList>
    </citation>
    <scope>NUCLEOTIDE SEQUENCE [LARGE SCALE GENOMIC DNA]</scope>
    <source>
        <strain evidence="10 11">RN42</strain>
    </source>
</reference>
<dbReference type="OrthoDB" id="344220at2759"/>
<comment type="subunit">
    <text evidence="8">Component of the Mediator complex.</text>
</comment>
<evidence type="ECO:0000256" key="3">
    <source>
        <dbReference type="ARBA" id="ARBA00020634"/>
    </source>
</evidence>
<protein>
    <recommendedName>
        <fullName evidence="3 8">Mediator of RNA polymerase II transcription subunit 6</fullName>
    </recommendedName>
    <alternativeName>
        <fullName evidence="7 8">Mediator complex subunit 6</fullName>
    </alternativeName>
</protein>
<evidence type="ECO:0000256" key="8">
    <source>
        <dbReference type="RuleBase" id="RU364143"/>
    </source>
</evidence>
<evidence type="ECO:0000256" key="2">
    <source>
        <dbReference type="ARBA" id="ARBA00007526"/>
    </source>
</evidence>
<evidence type="ECO:0000256" key="7">
    <source>
        <dbReference type="ARBA" id="ARBA00031259"/>
    </source>
</evidence>
<feature type="compositionally biased region" description="Polar residues" evidence="9">
    <location>
        <begin position="332"/>
        <end position="348"/>
    </location>
</feature>
<dbReference type="Pfam" id="PF04934">
    <property type="entry name" value="Med6"/>
    <property type="match status" value="1"/>
</dbReference>
<dbReference type="InterPro" id="IPR038566">
    <property type="entry name" value="Mediator_Med6_sf"/>
</dbReference>
<dbReference type="EMBL" id="ML119727">
    <property type="protein sequence ID" value="RPA77412.1"/>
    <property type="molecule type" value="Genomic_DNA"/>
</dbReference>
<evidence type="ECO:0000256" key="9">
    <source>
        <dbReference type="SAM" id="MobiDB-lite"/>
    </source>
</evidence>
<feature type="compositionally biased region" description="Low complexity" evidence="9">
    <location>
        <begin position="274"/>
        <end position="285"/>
    </location>
</feature>
<evidence type="ECO:0000256" key="4">
    <source>
        <dbReference type="ARBA" id="ARBA00023015"/>
    </source>
</evidence>
<keyword evidence="5 8" id="KW-0804">Transcription</keyword>
<evidence type="ECO:0000256" key="6">
    <source>
        <dbReference type="ARBA" id="ARBA00023242"/>
    </source>
</evidence>
<keyword evidence="11" id="KW-1185">Reference proteome</keyword>
<organism evidence="10 11">
    <name type="scientific">Ascobolus immersus RN42</name>
    <dbReference type="NCBI Taxonomy" id="1160509"/>
    <lineage>
        <taxon>Eukaryota</taxon>
        <taxon>Fungi</taxon>
        <taxon>Dikarya</taxon>
        <taxon>Ascomycota</taxon>
        <taxon>Pezizomycotina</taxon>
        <taxon>Pezizomycetes</taxon>
        <taxon>Pezizales</taxon>
        <taxon>Ascobolaceae</taxon>
        <taxon>Ascobolus</taxon>
    </lineage>
</organism>
<name>A0A3N4HUB0_ASCIM</name>
<comment type="subcellular location">
    <subcellularLocation>
        <location evidence="1 8">Nucleus</location>
    </subcellularLocation>
</comment>
<dbReference type="STRING" id="1160509.A0A3N4HUB0"/>
<evidence type="ECO:0000256" key="5">
    <source>
        <dbReference type="ARBA" id="ARBA00023163"/>
    </source>
</evidence>
<proteinExistence type="inferred from homology"/>
<evidence type="ECO:0000313" key="10">
    <source>
        <dbReference type="EMBL" id="RPA77412.1"/>
    </source>
</evidence>
<sequence length="354" mass="39695">MQNQVDPDTLDEIYWRGQPFIDMYGGQLNMNTVLHYFHHSPFSIATSNNSQLFTQFQFNLELKHLMWDRTAFEKRLLMLRGEEFRVIYPPPMPDLPPNPTPIQIQQHQQQIQQLQASIKPNFFIIRRQTRYSPNISDVKVKADYYIVNGNVYQAPLVEKVIGNRALAVSRALRDTEKIVRDLREFKDSQATQPASATTTAQSTQVTTAPSTQQATQQATQQSATSQASVALRTQKKAIEKQNKETFLSFALNAAQRFSEDYLDSTDAPHKPKDTLAAAQAQQKALDAGKKKEEESKPTTRDGTPAAGGSQPTNQPSQPVPPQMPKKKRTKSKANINVNGDGSQTQPKATVTVGR</sequence>
<dbReference type="AlphaFoldDB" id="A0A3N4HUB0"/>
<dbReference type="Gene3D" id="3.10.450.580">
    <property type="entry name" value="Mediator complex, subunit Med6"/>
    <property type="match status" value="1"/>
</dbReference>
<evidence type="ECO:0000256" key="1">
    <source>
        <dbReference type="ARBA" id="ARBA00004123"/>
    </source>
</evidence>
<dbReference type="GO" id="GO:0006357">
    <property type="term" value="P:regulation of transcription by RNA polymerase II"/>
    <property type="evidence" value="ECO:0007669"/>
    <property type="project" value="InterPro"/>
</dbReference>
<feature type="region of interest" description="Disordered" evidence="9">
    <location>
        <begin position="184"/>
        <end position="223"/>
    </location>
</feature>
<dbReference type="GO" id="GO:0016592">
    <property type="term" value="C:mediator complex"/>
    <property type="evidence" value="ECO:0007669"/>
    <property type="project" value="InterPro"/>
</dbReference>
<dbReference type="Proteomes" id="UP000275078">
    <property type="component" value="Unassembled WGS sequence"/>
</dbReference>
<comment type="similarity">
    <text evidence="2 8">Belongs to the Mediator complex subunit 6 family.</text>
</comment>
<comment type="function">
    <text evidence="8">Component of the Mediator complex, a coactivator involved in the regulated transcription of nearly all RNA polymerase II-dependent genes. Mediator functions as a bridge to convey information from gene-specific regulatory proteins to the basal RNA polymerase II transcription machinery. Mediator is recruited to promoters by direct interactions with regulatory proteins and serves as a scaffold for the assembly of a functional preinitiation complex with RNA polymerase II and the general transcription factors.</text>
</comment>
<feature type="compositionally biased region" description="Basic and acidic residues" evidence="9">
    <location>
        <begin position="286"/>
        <end position="299"/>
    </location>
</feature>
<feature type="compositionally biased region" description="Low complexity" evidence="9">
    <location>
        <begin position="188"/>
        <end position="223"/>
    </location>
</feature>
<evidence type="ECO:0000313" key="11">
    <source>
        <dbReference type="Proteomes" id="UP000275078"/>
    </source>
</evidence>
<keyword evidence="6 8" id="KW-0539">Nucleus</keyword>
<dbReference type="PANTHER" id="PTHR13104">
    <property type="entry name" value="MED-6-RELATED"/>
    <property type="match status" value="1"/>
</dbReference>